<dbReference type="Pfam" id="PF10455">
    <property type="entry name" value="BAR_2"/>
    <property type="match status" value="1"/>
</dbReference>
<accession>A0A9W8A0V1</accession>
<dbReference type="InterPro" id="IPR018859">
    <property type="entry name" value="BAR_dom-cont"/>
</dbReference>
<dbReference type="Proteomes" id="UP001150538">
    <property type="component" value="Unassembled WGS sequence"/>
</dbReference>
<feature type="region of interest" description="Disordered" evidence="1">
    <location>
        <begin position="104"/>
        <end position="124"/>
    </location>
</feature>
<dbReference type="OrthoDB" id="5549748at2759"/>
<comment type="caution">
    <text evidence="2">The sequence shown here is derived from an EMBL/GenBank/DDBJ whole genome shotgun (WGS) entry which is preliminary data.</text>
</comment>
<proteinExistence type="predicted"/>
<reference evidence="2" key="1">
    <citation type="submission" date="2022-07" db="EMBL/GenBank/DDBJ databases">
        <title>Phylogenomic reconstructions and comparative analyses of Kickxellomycotina fungi.</title>
        <authorList>
            <person name="Reynolds N.K."/>
            <person name="Stajich J.E."/>
            <person name="Barry K."/>
            <person name="Grigoriev I.V."/>
            <person name="Crous P."/>
            <person name="Smith M.E."/>
        </authorList>
    </citation>
    <scope>NUCLEOTIDE SEQUENCE</scope>
    <source>
        <strain evidence="2">NBRC 100468</strain>
    </source>
</reference>
<dbReference type="EMBL" id="JANBPU010000013">
    <property type="protein sequence ID" value="KAJ1920487.1"/>
    <property type="molecule type" value="Genomic_DNA"/>
</dbReference>
<evidence type="ECO:0000313" key="3">
    <source>
        <dbReference type="Proteomes" id="UP001150538"/>
    </source>
</evidence>
<evidence type="ECO:0000313" key="2">
    <source>
        <dbReference type="EMBL" id="KAJ1920487.1"/>
    </source>
</evidence>
<name>A0A9W8A0V1_9FUNG</name>
<sequence>MDFFNKISSEVRTKFPEYTDKASKTFTLYKQAKRFGANAHITELPQDYLVLEQRFLALQKTHRQLVRLTKGFVSSANGLNMEQIQTQAISYTKQAGQQINRFIGTNAGSDPNSQNANAAQEDNKPKTYYHAVSRECLESSEKVDLEQPLGAGMFKFGCLEEKVGNAELVQDLRKQVYDARIMLDAAKTSHKNAKPERQAALAQDVEKAEDHYVTIVEKTMTQMRELLESPELLRSLSSLVAAQIQFHQKALEHLQDLAPELDEIQATQEALYKN</sequence>
<dbReference type="Gene3D" id="1.20.1270.60">
    <property type="entry name" value="Arfaptin homology (AH) domain/BAR domain"/>
    <property type="match status" value="2"/>
</dbReference>
<gene>
    <name evidence="2" type="primary">GVP36</name>
    <name evidence="2" type="ORF">H4219_001324</name>
</gene>
<dbReference type="AlphaFoldDB" id="A0A9W8A0V1"/>
<feature type="compositionally biased region" description="Polar residues" evidence="1">
    <location>
        <begin position="106"/>
        <end position="120"/>
    </location>
</feature>
<dbReference type="SUPFAM" id="SSF103657">
    <property type="entry name" value="BAR/IMD domain-like"/>
    <property type="match status" value="1"/>
</dbReference>
<dbReference type="InterPro" id="IPR027267">
    <property type="entry name" value="AH/BAR_dom_sf"/>
</dbReference>
<organism evidence="2 3">
    <name type="scientific">Mycoemilia scoparia</name>
    <dbReference type="NCBI Taxonomy" id="417184"/>
    <lineage>
        <taxon>Eukaryota</taxon>
        <taxon>Fungi</taxon>
        <taxon>Fungi incertae sedis</taxon>
        <taxon>Zoopagomycota</taxon>
        <taxon>Kickxellomycotina</taxon>
        <taxon>Kickxellomycetes</taxon>
        <taxon>Kickxellales</taxon>
        <taxon>Kickxellaceae</taxon>
        <taxon>Mycoemilia</taxon>
    </lineage>
</organism>
<evidence type="ECO:0000256" key="1">
    <source>
        <dbReference type="SAM" id="MobiDB-lite"/>
    </source>
</evidence>
<protein>
    <submittedName>
        <fullName evidence="2">BAR domain-containing protein</fullName>
    </submittedName>
</protein>
<keyword evidence="3" id="KW-1185">Reference proteome</keyword>